<protein>
    <recommendedName>
        <fullName evidence="3">N-acetylglucosamine-induced protein 1</fullName>
    </recommendedName>
</protein>
<dbReference type="PANTHER" id="PTHR35020:SF4">
    <property type="entry name" value="N-ACETYLGLUCOSAMINE-INDUCED PROTEIN 1"/>
    <property type="match status" value="1"/>
</dbReference>
<evidence type="ECO:0008006" key="3">
    <source>
        <dbReference type="Google" id="ProtNLM"/>
    </source>
</evidence>
<keyword evidence="2" id="KW-1185">Reference proteome</keyword>
<evidence type="ECO:0000313" key="2">
    <source>
        <dbReference type="Proteomes" id="UP000722485"/>
    </source>
</evidence>
<dbReference type="OrthoDB" id="10053431at2759"/>
<gene>
    <name evidence="1" type="ORF">G7Z17_g10683</name>
</gene>
<organism evidence="1 2">
    <name type="scientific">Cylindrodendrum hubeiense</name>
    <dbReference type="NCBI Taxonomy" id="595255"/>
    <lineage>
        <taxon>Eukaryota</taxon>
        <taxon>Fungi</taxon>
        <taxon>Dikarya</taxon>
        <taxon>Ascomycota</taxon>
        <taxon>Pezizomycotina</taxon>
        <taxon>Sordariomycetes</taxon>
        <taxon>Hypocreomycetidae</taxon>
        <taxon>Hypocreales</taxon>
        <taxon>Nectriaceae</taxon>
        <taxon>Cylindrodendrum</taxon>
    </lineage>
</organism>
<dbReference type="Proteomes" id="UP000722485">
    <property type="component" value="Unassembled WGS sequence"/>
</dbReference>
<name>A0A9P5GX96_9HYPO</name>
<dbReference type="Pfam" id="PF12239">
    <property type="entry name" value="DUF3605"/>
    <property type="match status" value="1"/>
</dbReference>
<reference evidence="1" key="1">
    <citation type="submission" date="2020-03" db="EMBL/GenBank/DDBJ databases">
        <title>Draft Genome Sequence of Cylindrodendrum hubeiense.</title>
        <authorList>
            <person name="Buettner E."/>
            <person name="Kellner H."/>
        </authorList>
    </citation>
    <scope>NUCLEOTIDE SEQUENCE</scope>
    <source>
        <strain evidence="1">IHI 201604</strain>
    </source>
</reference>
<dbReference type="PANTHER" id="PTHR35020">
    <property type="entry name" value="N-ACETYLGLUCOSAMINE-INDUCED PROTEIN 1"/>
    <property type="match status" value="1"/>
</dbReference>
<dbReference type="InterPro" id="IPR022036">
    <property type="entry name" value="DUF3605"/>
</dbReference>
<comment type="caution">
    <text evidence="1">The sequence shown here is derived from an EMBL/GenBank/DDBJ whole genome shotgun (WGS) entry which is preliminary data.</text>
</comment>
<dbReference type="GO" id="GO:0006044">
    <property type="term" value="P:N-acetylglucosamine metabolic process"/>
    <property type="evidence" value="ECO:0007669"/>
    <property type="project" value="TreeGrafter"/>
</dbReference>
<accession>A0A9P5GX96</accession>
<dbReference type="GO" id="GO:0005737">
    <property type="term" value="C:cytoplasm"/>
    <property type="evidence" value="ECO:0007669"/>
    <property type="project" value="TreeGrafter"/>
</dbReference>
<proteinExistence type="predicted"/>
<dbReference type="AlphaFoldDB" id="A0A9P5GX96"/>
<evidence type="ECO:0000313" key="1">
    <source>
        <dbReference type="EMBL" id="KAF7543508.1"/>
    </source>
</evidence>
<dbReference type="EMBL" id="JAANBB010000362">
    <property type="protein sequence ID" value="KAF7543508.1"/>
    <property type="molecule type" value="Genomic_DNA"/>
</dbReference>
<sequence length="223" mass="26417">MGHQIDMPYWQVNVTESERQVDCPDFLLDLSDKDFGIISTPDSDYHILNWDEVRRIVRANLLDQFQRVPSELRRYKAYTFNLARTYGNVASFILNQRLQWSAPVQARGRPFEFGDDFKILINDWPYGIDPRIVHLVVWTKFDLEEDPTTGDLVDESRKEIDDFVTKTFRSHVSDDKIIWFKNWRGLKSVGAVEHFHVMMFNPDPDFIRSITHGDIPQWQMFED</sequence>